<feature type="compositionally biased region" description="Low complexity" evidence="1">
    <location>
        <begin position="67"/>
        <end position="84"/>
    </location>
</feature>
<organism evidence="2 3">
    <name type="scientific">Elaphomyces granulatus</name>
    <dbReference type="NCBI Taxonomy" id="519963"/>
    <lineage>
        <taxon>Eukaryota</taxon>
        <taxon>Fungi</taxon>
        <taxon>Dikarya</taxon>
        <taxon>Ascomycota</taxon>
        <taxon>Pezizomycotina</taxon>
        <taxon>Eurotiomycetes</taxon>
        <taxon>Eurotiomycetidae</taxon>
        <taxon>Eurotiales</taxon>
        <taxon>Elaphomycetaceae</taxon>
        <taxon>Elaphomyces</taxon>
    </lineage>
</organism>
<feature type="non-terminal residue" evidence="2">
    <location>
        <position position="1"/>
    </location>
</feature>
<dbReference type="EMBL" id="NPHW01006153">
    <property type="protein sequence ID" value="OXV06079.1"/>
    <property type="molecule type" value="Genomic_DNA"/>
</dbReference>
<feature type="compositionally biased region" description="Acidic residues" evidence="1">
    <location>
        <begin position="236"/>
        <end position="254"/>
    </location>
</feature>
<evidence type="ECO:0000256" key="1">
    <source>
        <dbReference type="SAM" id="MobiDB-lite"/>
    </source>
</evidence>
<dbReference type="OrthoDB" id="427960at2759"/>
<comment type="caution">
    <text evidence="2">The sequence shown here is derived from an EMBL/GenBank/DDBJ whole genome shotgun (WGS) entry which is preliminary data.</text>
</comment>
<name>A0A232LPL2_9EURO</name>
<dbReference type="AlphaFoldDB" id="A0A232LPL2"/>
<feature type="compositionally biased region" description="Basic and acidic residues" evidence="1">
    <location>
        <begin position="263"/>
        <end position="274"/>
    </location>
</feature>
<feature type="region of interest" description="Disordered" evidence="1">
    <location>
        <begin position="67"/>
        <end position="131"/>
    </location>
</feature>
<reference evidence="2 3" key="1">
    <citation type="journal article" date="2015" name="Environ. Microbiol.">
        <title>Metagenome sequence of Elaphomyces granulatus from sporocarp tissue reveals Ascomycota ectomycorrhizal fingerprints of genome expansion and a Proteobacteria-rich microbiome.</title>
        <authorList>
            <person name="Quandt C.A."/>
            <person name="Kohler A."/>
            <person name="Hesse C.N."/>
            <person name="Sharpton T.J."/>
            <person name="Martin F."/>
            <person name="Spatafora J.W."/>
        </authorList>
    </citation>
    <scope>NUCLEOTIDE SEQUENCE [LARGE SCALE GENOMIC DNA]</scope>
    <source>
        <strain evidence="2 3">OSC145934</strain>
    </source>
</reference>
<protein>
    <submittedName>
        <fullName evidence="2">Uncharacterized protein</fullName>
    </submittedName>
</protein>
<evidence type="ECO:0000313" key="3">
    <source>
        <dbReference type="Proteomes" id="UP000243515"/>
    </source>
</evidence>
<proteinExistence type="predicted"/>
<feature type="region of interest" description="Disordered" evidence="1">
    <location>
        <begin position="224"/>
        <end position="335"/>
    </location>
</feature>
<sequence length="335" mass="36394">HAFKLGNLIIQLCEQPIEAFSDHPVRYLRESEMSGASTSGMKPAKTMSSRLLTMKFMQRAAASAVAKTTTATTNANAASTGPPLSRSPPRAPRALVAREESDGPSPKRPRLSTNRNNKDNASSPAAPSASDLQAISAAIASEEQKRTEAISRQAAEAGETEWVLEFAGTGESHHRPVPRISSYTYGGSRLDTRHAGQLRLVPASSWDAGDEDLLDCGRRSYGNFKRRKSSQRESDSSESDSEDDGSAEFSEIDMTDPVQIEAMIERAKARAERKARQKKKKAKNPGDFKLSRLTSISGARGAISKPASSHHNNNHNHKFPDRGRGRGSSKRGRRG</sequence>
<keyword evidence="3" id="KW-1185">Reference proteome</keyword>
<gene>
    <name evidence="2" type="ORF">Egran_06152</name>
</gene>
<accession>A0A232LPL2</accession>
<feature type="compositionally biased region" description="Basic residues" evidence="1">
    <location>
        <begin position="325"/>
        <end position="335"/>
    </location>
</feature>
<dbReference type="Proteomes" id="UP000243515">
    <property type="component" value="Unassembled WGS sequence"/>
</dbReference>
<feature type="compositionally biased region" description="Low complexity" evidence="1">
    <location>
        <begin position="121"/>
        <end position="130"/>
    </location>
</feature>
<evidence type="ECO:0000313" key="2">
    <source>
        <dbReference type="EMBL" id="OXV06079.1"/>
    </source>
</evidence>